<evidence type="ECO:0000313" key="3">
    <source>
        <dbReference type="Proteomes" id="UP000634668"/>
    </source>
</evidence>
<proteinExistence type="predicted"/>
<evidence type="ECO:0000256" key="1">
    <source>
        <dbReference type="SAM" id="Coils"/>
    </source>
</evidence>
<feature type="coiled-coil region" evidence="1">
    <location>
        <begin position="1947"/>
        <end position="1995"/>
    </location>
</feature>
<reference evidence="2" key="2">
    <citation type="submission" date="2020-09" db="EMBL/GenBank/DDBJ databases">
        <authorList>
            <person name="Sun Q."/>
            <person name="Kim S."/>
        </authorList>
    </citation>
    <scope>NUCLEOTIDE SEQUENCE</scope>
    <source>
        <strain evidence="2">KCTC 12113</strain>
    </source>
</reference>
<gene>
    <name evidence="2" type="ORF">GCM10007383_04020</name>
</gene>
<name>A0A918INE4_9FLAO</name>
<dbReference type="EMBL" id="BMWP01000002">
    <property type="protein sequence ID" value="GGW23170.1"/>
    <property type="molecule type" value="Genomic_DNA"/>
</dbReference>
<organism evidence="2 3">
    <name type="scientific">Arenibacter certesii</name>
    <dbReference type="NCBI Taxonomy" id="228955"/>
    <lineage>
        <taxon>Bacteria</taxon>
        <taxon>Pseudomonadati</taxon>
        <taxon>Bacteroidota</taxon>
        <taxon>Flavobacteriia</taxon>
        <taxon>Flavobacteriales</taxon>
        <taxon>Flavobacteriaceae</taxon>
        <taxon>Arenibacter</taxon>
    </lineage>
</organism>
<sequence>MKNILLIVCLLLGIGVQAQVKIGDNPQNIDPSAVLELESTSKVLVITRVTTDQMNAITPPSGALVYNTDLGCLHYYKDAEWVNVCDSVAEPLSISAGDSTIVITPNNNAYEITVGEIRGDQIVDATIFGQDLANGSITQAKLGLNSVGPAQLRENSVGNTQLAELSVAGVNIIDGTVQPKHMQPGGFNQLLFTNDKGQVLWVSREQIGATIADQQTIKGKGIAADPLKVADTVMQRIAKNEKDLNLKENLINKSDNTNLGTSDIKYPTQRAVKLYVDNKFDEIGGAVDDNQELSLNESNILAIERGNSVDLSLYQQSLTRSGNTISLSNGGGNIDLSDLGGGGGGGGEGGVDGAITKVELNNANLQFTGINGGFSGAINLANMPGYGAISKVELNGNNLVFTGNGKAFNGTIPLPSGGGSGLYLDEGELSGAGTESDPLRIKPAAGTLQYLITDENQVVRWEPIPEATGGGSGTVKADGKTITGTGAEGNEFRINPNIPGRFLTTDPISGEVVWADLPPGTGGGGGGNNTVDPDGITIMGDGSVDNRLRVKPGNPNQILRTNADGSAVNWVDFVLQGGENVTVEGNGTLAKPYVISAPNGGEGGGTENQTISAFTFNETTNELTLSLSGGSTGTADLTSLSGGGGDTPNLESILTTGQSAGSKQIKDLLNPTEPQDAATKDYVDSSTSQLTNLAFDNTSGILTLTNPATAGNKIDLSGLGGGTDNQQLTLEAGNILTLERGGSVDLSSLNGEGGSDGAITLVELNDSSLNFTGSGNGFTGSIDLSALPGGGADQDLASVLAGGTDAGEKQIKNLLNPSEAQDAATKDYVDSSTTQLTDLSYDNENHILTLTNPATAGKEIDLSGLLGGSNSLIVDGSILTGEGIEGNPLKIAPSSTPGQILKTDLNGDVIWDDLPAGTGNTVITDGETINGNGVDIDLSVPTGGITTLQILDGTILSEDISDKTIELAKIKPLNGPLSSNQMLITNSATGEVEWTPVNASGGGEVNTGINIGSAGIGTYVDNLGSVLQFRNINSGTGIVTVTEDPVNNNIDLDIAPTSITGDKIANESILAQHFNNMGATDGQILKWDATANAGIGGWILAEDRTDGSGIQNLNNGKILIGDNGNNPIEIDISGDATLNNTGVLTIENEAVTTAKIAPNAIETQHLSDMGATDGQILKWDATVNAGTGGWILAEDRTDGSGIQNLNNGKILIGDNDNNPIEIDISGDATLDNTGVLTIADEVIETKHLSDMGAADGQILKWDATVNAGLGGWILAEDRTDGSGIKDLNNGKILIGDNSNAPIEIDISGDATLDNTGVLTIENEAVTSGKIAANAIETQHLSDMGATDGQILKWDVLANAGAGGWILTEDLNDGSSIQDLASGKILIGDNDNNPIEIEISGDATLDNTGILTIENEAVTSGKIAANAIETQHLSDMGATDGQILKWDELANAGAGGWTLTEDLNDGSSIQDLASGKILIGDNGNNPIEIEISGDATLDNTGILTIENEAVTSGKIAANAIETQHLSDMGATDGQILKWDELANAGAGGWTLTEDLTDGSGIKDLSNGKILIGDIDNIPVEITISGDATLNNLGVLTIENDAITSEKIVSKTIKSEHLSPMGAAENQVLKWNGTIWAPAEDDSGTLPTLTNAEVIIGDNAGNPAARTITGDATLNNTGILTIVNQAVTSEKIANNAVTTDKIADGNVIESKINKGLDGQVLTTVGGAVKWEDPSPAVLAANSVTSTMIADGAIKASHIAPGAIKGGPGGAIALNSIRQGDIAPDAIGSSELDADSVGESELKDGAVTTDKILNGTILDADINAGADIAGTKIAPNFGAQNIVTTGTLAAGNTTVTGTINATGTILTTAGLSVGADILLNGNLVLPDYVFQKYFQGYSTINNDYQFKSLAEIEAFVKQHNHLPGIKSAEEVKKDGFWNLSESNLQNLEKIEELFLHTIEQEKKIEQLKKENENLSSELHSIKKDLEEIKSLLKNNNQKQ</sequence>
<reference evidence="2" key="1">
    <citation type="journal article" date="2014" name="Int. J. Syst. Evol. Microbiol.">
        <title>Complete genome sequence of Corynebacterium casei LMG S-19264T (=DSM 44701T), isolated from a smear-ripened cheese.</title>
        <authorList>
            <consortium name="US DOE Joint Genome Institute (JGI-PGF)"/>
            <person name="Walter F."/>
            <person name="Albersmeier A."/>
            <person name="Kalinowski J."/>
            <person name="Ruckert C."/>
        </authorList>
    </citation>
    <scope>NUCLEOTIDE SEQUENCE</scope>
    <source>
        <strain evidence="2">KCTC 12113</strain>
    </source>
</reference>
<dbReference type="RefSeq" id="WP_189356625.1">
    <property type="nucleotide sequence ID" value="NZ_BMWP01000002.1"/>
</dbReference>
<protein>
    <submittedName>
        <fullName evidence="2">Uncharacterized protein</fullName>
    </submittedName>
</protein>
<comment type="caution">
    <text evidence="2">The sequence shown here is derived from an EMBL/GenBank/DDBJ whole genome shotgun (WGS) entry which is preliminary data.</text>
</comment>
<keyword evidence="1" id="KW-0175">Coiled coil</keyword>
<dbReference type="Proteomes" id="UP000634668">
    <property type="component" value="Unassembled WGS sequence"/>
</dbReference>
<evidence type="ECO:0000313" key="2">
    <source>
        <dbReference type="EMBL" id="GGW23170.1"/>
    </source>
</evidence>
<keyword evidence="3" id="KW-1185">Reference proteome</keyword>
<accession>A0A918INE4</accession>